<gene>
    <name evidence="10" type="ORF">DPMN_004594</name>
</gene>
<feature type="transmembrane region" description="Helical" evidence="8">
    <location>
        <begin position="275"/>
        <end position="296"/>
    </location>
</feature>
<evidence type="ECO:0000256" key="2">
    <source>
        <dbReference type="ARBA" id="ARBA00022692"/>
    </source>
</evidence>
<evidence type="ECO:0000256" key="4">
    <source>
        <dbReference type="ARBA" id="ARBA00023040"/>
    </source>
</evidence>
<sequence length="437" mass="49241">MASEKYSAFYNGSPVFTEDFQPFVQADSYKGAKNILQTYIVPFIIITGLLGNTICFMVFVASTLRRISTSVYLAALAFSDSGFLVCLGIGWLESLGIRLFHKNGICQLTVYFSFVFSFTSIWFVNAFTLEMYIAVFHPRKSSTLCVPKNAIRIVGALSVVAGLIYIYSFWIAQLVDTKVSENKVCLIIPENADTAMILSVLDTVMTLVVPFSMVLFMIVRLLVHISKFYRSELDNSGISVVGDTNAETSDAEQQFRPSSVNHHTVRQASEAHSHLTRMLVVTVIVFIVLNLPSHAIKVQFLFRSLHANVEFTHTESFIQVVFQNLYYANFSVNFLLYSACGKSFRSALSKLMLSLKNGCSNISKTNGLRKLFKKRNADRNSNDHAQNLNDQQHSRLVDIHLNEIRFSQLPSIESQFTCKSPPCLLLCESEHMIQERD</sequence>
<evidence type="ECO:0000256" key="7">
    <source>
        <dbReference type="ARBA" id="ARBA00023224"/>
    </source>
</evidence>
<keyword evidence="3 8" id="KW-1133">Transmembrane helix</keyword>
<organism evidence="10 11">
    <name type="scientific">Dreissena polymorpha</name>
    <name type="common">Zebra mussel</name>
    <name type="synonym">Mytilus polymorpha</name>
    <dbReference type="NCBI Taxonomy" id="45954"/>
    <lineage>
        <taxon>Eukaryota</taxon>
        <taxon>Metazoa</taxon>
        <taxon>Spiralia</taxon>
        <taxon>Lophotrochozoa</taxon>
        <taxon>Mollusca</taxon>
        <taxon>Bivalvia</taxon>
        <taxon>Autobranchia</taxon>
        <taxon>Heteroconchia</taxon>
        <taxon>Euheterodonta</taxon>
        <taxon>Imparidentia</taxon>
        <taxon>Neoheterodontei</taxon>
        <taxon>Myida</taxon>
        <taxon>Dreissenoidea</taxon>
        <taxon>Dreissenidae</taxon>
        <taxon>Dreissena</taxon>
    </lineage>
</organism>
<dbReference type="GO" id="GO:0005886">
    <property type="term" value="C:plasma membrane"/>
    <property type="evidence" value="ECO:0007669"/>
    <property type="project" value="TreeGrafter"/>
</dbReference>
<evidence type="ECO:0000256" key="3">
    <source>
        <dbReference type="ARBA" id="ARBA00022989"/>
    </source>
</evidence>
<feature type="transmembrane region" description="Helical" evidence="8">
    <location>
        <begin position="195"/>
        <end position="223"/>
    </location>
</feature>
<proteinExistence type="predicted"/>
<evidence type="ECO:0000256" key="8">
    <source>
        <dbReference type="SAM" id="Phobius"/>
    </source>
</evidence>
<feature type="transmembrane region" description="Helical" evidence="8">
    <location>
        <begin position="39"/>
        <end position="59"/>
    </location>
</feature>
<comment type="caution">
    <text evidence="10">The sequence shown here is derived from an EMBL/GenBank/DDBJ whole genome shotgun (WGS) entry which is preliminary data.</text>
</comment>
<dbReference type="PANTHER" id="PTHR24243">
    <property type="entry name" value="G-PROTEIN COUPLED RECEPTOR"/>
    <property type="match status" value="1"/>
</dbReference>
<dbReference type="SUPFAM" id="SSF81321">
    <property type="entry name" value="Family A G protein-coupled receptor-like"/>
    <property type="match status" value="1"/>
</dbReference>
<keyword evidence="2 8" id="KW-0812">Transmembrane</keyword>
<accession>A0A9D4MQH8</accession>
<dbReference type="Pfam" id="PF00001">
    <property type="entry name" value="7tm_1"/>
    <property type="match status" value="1"/>
</dbReference>
<dbReference type="PRINTS" id="PR00237">
    <property type="entry name" value="GPCRRHODOPSN"/>
</dbReference>
<evidence type="ECO:0000256" key="6">
    <source>
        <dbReference type="ARBA" id="ARBA00023170"/>
    </source>
</evidence>
<dbReference type="GO" id="GO:0004930">
    <property type="term" value="F:G protein-coupled receptor activity"/>
    <property type="evidence" value="ECO:0007669"/>
    <property type="project" value="UniProtKB-KW"/>
</dbReference>
<comment type="subcellular location">
    <subcellularLocation>
        <location evidence="1">Membrane</location>
        <topology evidence="1">Multi-pass membrane protein</topology>
    </subcellularLocation>
</comment>
<reference evidence="10" key="2">
    <citation type="submission" date="2020-11" db="EMBL/GenBank/DDBJ databases">
        <authorList>
            <person name="McCartney M.A."/>
            <person name="Auch B."/>
            <person name="Kono T."/>
            <person name="Mallez S."/>
            <person name="Becker A."/>
            <person name="Gohl D.M."/>
            <person name="Silverstein K.A.T."/>
            <person name="Koren S."/>
            <person name="Bechman K.B."/>
            <person name="Herman A."/>
            <person name="Abrahante J.E."/>
            <person name="Garbe J."/>
        </authorList>
    </citation>
    <scope>NUCLEOTIDE SEQUENCE</scope>
    <source>
        <strain evidence="10">Duluth1</strain>
        <tissue evidence="10">Whole animal</tissue>
    </source>
</reference>
<feature type="domain" description="G-protein coupled receptors family 1 profile" evidence="9">
    <location>
        <begin position="51"/>
        <end position="337"/>
    </location>
</feature>
<keyword evidence="7" id="KW-0807">Transducer</keyword>
<dbReference type="Gene3D" id="1.20.1070.10">
    <property type="entry name" value="Rhodopsin 7-helix transmembrane proteins"/>
    <property type="match status" value="1"/>
</dbReference>
<dbReference type="OrthoDB" id="6155320at2759"/>
<evidence type="ECO:0000256" key="5">
    <source>
        <dbReference type="ARBA" id="ARBA00023136"/>
    </source>
</evidence>
<evidence type="ECO:0000313" key="10">
    <source>
        <dbReference type="EMBL" id="KAH3880673.1"/>
    </source>
</evidence>
<protein>
    <recommendedName>
        <fullName evidence="9">G-protein coupled receptors family 1 profile domain-containing protein</fullName>
    </recommendedName>
</protein>
<evidence type="ECO:0000256" key="1">
    <source>
        <dbReference type="ARBA" id="ARBA00004141"/>
    </source>
</evidence>
<dbReference type="PROSITE" id="PS50262">
    <property type="entry name" value="G_PROTEIN_RECEP_F1_2"/>
    <property type="match status" value="1"/>
</dbReference>
<feature type="transmembrane region" description="Helical" evidence="8">
    <location>
        <begin position="153"/>
        <end position="175"/>
    </location>
</feature>
<dbReference type="PANTHER" id="PTHR24243:SF230">
    <property type="entry name" value="G-PROTEIN COUPLED RECEPTORS FAMILY 1 PROFILE DOMAIN-CONTAINING PROTEIN"/>
    <property type="match status" value="1"/>
</dbReference>
<reference evidence="10" key="1">
    <citation type="journal article" date="2019" name="bioRxiv">
        <title>The Genome of the Zebra Mussel, Dreissena polymorpha: A Resource for Invasive Species Research.</title>
        <authorList>
            <person name="McCartney M.A."/>
            <person name="Auch B."/>
            <person name="Kono T."/>
            <person name="Mallez S."/>
            <person name="Zhang Y."/>
            <person name="Obille A."/>
            <person name="Becker A."/>
            <person name="Abrahante J.E."/>
            <person name="Garbe J."/>
            <person name="Badalamenti J.P."/>
            <person name="Herman A."/>
            <person name="Mangelson H."/>
            <person name="Liachko I."/>
            <person name="Sullivan S."/>
            <person name="Sone E.D."/>
            <person name="Koren S."/>
            <person name="Silverstein K.A.T."/>
            <person name="Beckman K.B."/>
            <person name="Gohl D.M."/>
        </authorList>
    </citation>
    <scope>NUCLEOTIDE SEQUENCE</scope>
    <source>
        <strain evidence="10">Duluth1</strain>
        <tissue evidence="10">Whole animal</tissue>
    </source>
</reference>
<keyword evidence="11" id="KW-1185">Reference proteome</keyword>
<dbReference type="EMBL" id="JAIWYP010000001">
    <property type="protein sequence ID" value="KAH3880673.1"/>
    <property type="molecule type" value="Genomic_DNA"/>
</dbReference>
<evidence type="ECO:0000313" key="11">
    <source>
        <dbReference type="Proteomes" id="UP000828390"/>
    </source>
</evidence>
<dbReference type="CDD" id="cd14978">
    <property type="entry name" value="7tmA_FMRFamide_R-like"/>
    <property type="match status" value="1"/>
</dbReference>
<name>A0A9D4MQH8_DREPO</name>
<keyword evidence="5 8" id="KW-0472">Membrane</keyword>
<feature type="transmembrane region" description="Helical" evidence="8">
    <location>
        <begin position="71"/>
        <end position="91"/>
    </location>
</feature>
<evidence type="ECO:0000259" key="9">
    <source>
        <dbReference type="PROSITE" id="PS50262"/>
    </source>
</evidence>
<dbReference type="InterPro" id="IPR017452">
    <property type="entry name" value="GPCR_Rhodpsn_7TM"/>
</dbReference>
<dbReference type="Proteomes" id="UP000828390">
    <property type="component" value="Unassembled WGS sequence"/>
</dbReference>
<dbReference type="InterPro" id="IPR000276">
    <property type="entry name" value="GPCR_Rhodpsn"/>
</dbReference>
<keyword evidence="4" id="KW-0297">G-protein coupled receptor</keyword>
<feature type="transmembrane region" description="Helical" evidence="8">
    <location>
        <begin position="111"/>
        <end position="133"/>
    </location>
</feature>
<dbReference type="AlphaFoldDB" id="A0A9D4MQH8"/>
<keyword evidence="6" id="KW-0675">Receptor</keyword>